<name>A0ABP8DUJ2_9ACTN</name>
<keyword evidence="2" id="KW-1185">Reference proteome</keyword>
<evidence type="ECO:0000313" key="2">
    <source>
        <dbReference type="Proteomes" id="UP001500620"/>
    </source>
</evidence>
<protein>
    <submittedName>
        <fullName evidence="1">Uncharacterized protein</fullName>
    </submittedName>
</protein>
<dbReference type="EMBL" id="BAABAT010000077">
    <property type="protein sequence ID" value="GAA4263708.1"/>
    <property type="molecule type" value="Genomic_DNA"/>
</dbReference>
<sequence>MVKSGSTRHAFTKNETTKYARCARRVRSDSPASARRCWAYSLIRDMVRNLAAASSIASGIPSSARHMRAMVANV</sequence>
<comment type="caution">
    <text evidence="1">The sequence shown here is derived from an EMBL/GenBank/DDBJ whole genome shotgun (WGS) entry which is preliminary data.</text>
</comment>
<accession>A0ABP8DUJ2</accession>
<proteinExistence type="predicted"/>
<gene>
    <name evidence="1" type="ORF">GCM10022255_110700</name>
</gene>
<dbReference type="Proteomes" id="UP001500620">
    <property type="component" value="Unassembled WGS sequence"/>
</dbReference>
<organism evidence="1 2">
    <name type="scientific">Dactylosporangium darangshiense</name>
    <dbReference type="NCBI Taxonomy" id="579108"/>
    <lineage>
        <taxon>Bacteria</taxon>
        <taxon>Bacillati</taxon>
        <taxon>Actinomycetota</taxon>
        <taxon>Actinomycetes</taxon>
        <taxon>Micromonosporales</taxon>
        <taxon>Micromonosporaceae</taxon>
        <taxon>Dactylosporangium</taxon>
    </lineage>
</organism>
<evidence type="ECO:0000313" key="1">
    <source>
        <dbReference type="EMBL" id="GAA4263708.1"/>
    </source>
</evidence>
<reference evidence="2" key="1">
    <citation type="journal article" date="2019" name="Int. J. Syst. Evol. Microbiol.">
        <title>The Global Catalogue of Microorganisms (GCM) 10K type strain sequencing project: providing services to taxonomists for standard genome sequencing and annotation.</title>
        <authorList>
            <consortium name="The Broad Institute Genomics Platform"/>
            <consortium name="The Broad Institute Genome Sequencing Center for Infectious Disease"/>
            <person name="Wu L."/>
            <person name="Ma J."/>
        </authorList>
    </citation>
    <scope>NUCLEOTIDE SEQUENCE [LARGE SCALE GENOMIC DNA]</scope>
    <source>
        <strain evidence="2">JCM 17441</strain>
    </source>
</reference>